<evidence type="ECO:0000313" key="4">
    <source>
        <dbReference type="Proteomes" id="UP000807504"/>
    </source>
</evidence>
<organism evidence="3 4">
    <name type="scientific">Argiope bruennichi</name>
    <name type="common">Wasp spider</name>
    <name type="synonym">Aranea bruennichi</name>
    <dbReference type="NCBI Taxonomy" id="94029"/>
    <lineage>
        <taxon>Eukaryota</taxon>
        <taxon>Metazoa</taxon>
        <taxon>Ecdysozoa</taxon>
        <taxon>Arthropoda</taxon>
        <taxon>Chelicerata</taxon>
        <taxon>Arachnida</taxon>
        <taxon>Araneae</taxon>
        <taxon>Araneomorphae</taxon>
        <taxon>Entelegynae</taxon>
        <taxon>Araneoidea</taxon>
        <taxon>Araneidae</taxon>
        <taxon>Argiope</taxon>
    </lineage>
</organism>
<gene>
    <name evidence="3" type="ORF">HNY73_018689</name>
</gene>
<dbReference type="Pfam" id="PF00383">
    <property type="entry name" value="dCMP_cyt_deam_1"/>
    <property type="match status" value="1"/>
</dbReference>
<dbReference type="Gene3D" id="3.40.140.10">
    <property type="entry name" value="Cytidine Deaminase, domain 2"/>
    <property type="match status" value="1"/>
</dbReference>
<evidence type="ECO:0000259" key="2">
    <source>
        <dbReference type="PROSITE" id="PS51747"/>
    </source>
</evidence>
<proteinExistence type="predicted"/>
<dbReference type="EMBL" id="JABXBU010002228">
    <property type="protein sequence ID" value="KAF8771244.1"/>
    <property type="molecule type" value="Genomic_DNA"/>
</dbReference>
<dbReference type="AlphaFoldDB" id="A0A8T0EHT6"/>
<dbReference type="GO" id="GO:0005737">
    <property type="term" value="C:cytoplasm"/>
    <property type="evidence" value="ECO:0007669"/>
    <property type="project" value="TreeGrafter"/>
</dbReference>
<dbReference type="OrthoDB" id="408702at2759"/>
<dbReference type="SUPFAM" id="SSF53927">
    <property type="entry name" value="Cytidine deaminase-like"/>
    <property type="match status" value="1"/>
</dbReference>
<dbReference type="CDD" id="cd01285">
    <property type="entry name" value="nucleoside_deaminase"/>
    <property type="match status" value="1"/>
</dbReference>
<feature type="domain" description="CMP/dCMP-type deaminase" evidence="2">
    <location>
        <begin position="1"/>
        <end position="111"/>
    </location>
</feature>
<name>A0A8T0EHT6_ARGBR</name>
<keyword evidence="4" id="KW-1185">Reference proteome</keyword>
<reference evidence="3" key="1">
    <citation type="journal article" date="2020" name="bioRxiv">
        <title>Chromosome-level reference genome of the European wasp spider Argiope bruennichi: a resource for studies on range expansion and evolutionary adaptation.</title>
        <authorList>
            <person name="Sheffer M.M."/>
            <person name="Hoppe A."/>
            <person name="Krehenwinkel H."/>
            <person name="Uhl G."/>
            <person name="Kuss A.W."/>
            <person name="Jensen L."/>
            <person name="Jensen C."/>
            <person name="Gillespie R.G."/>
            <person name="Hoff K.J."/>
            <person name="Prost S."/>
        </authorList>
    </citation>
    <scope>NUCLEOTIDE SEQUENCE</scope>
</reference>
<dbReference type="InterPro" id="IPR016193">
    <property type="entry name" value="Cytidine_deaminase-like"/>
</dbReference>
<protein>
    <submittedName>
        <fullName evidence="3">tRNA-specific adenosine deaminase 2 like protein</fullName>
    </submittedName>
</protein>
<keyword evidence="1" id="KW-0378">Hydrolase</keyword>
<dbReference type="GO" id="GO:0052717">
    <property type="term" value="F:tRNA-specific adenosine-34 deaminase activity"/>
    <property type="evidence" value="ECO:0007669"/>
    <property type="project" value="UniProtKB-EC"/>
</dbReference>
<dbReference type="GO" id="GO:0002100">
    <property type="term" value="P:tRNA wobble adenosine to inosine editing"/>
    <property type="evidence" value="ECO:0007669"/>
    <property type="project" value="InterPro"/>
</dbReference>
<dbReference type="PANTHER" id="PTHR11079">
    <property type="entry name" value="CYTOSINE DEAMINASE FAMILY MEMBER"/>
    <property type="match status" value="1"/>
</dbReference>
<sequence length="163" mass="18332">MDLAFQLAEDGLQAREVPVGCIMLYKDQVIASSRNTVNDTKNAVRHAEINCIDQVIDWCKENNEDMLKVFQQIEVFVTVEPCIMCCAALRSLSVSRVTYGCNNDRFGGCGTVLNVHNHKGFFDKELKITSGIRKDEAVDLLRNFYRGENPNAPFPKVKKDAIS</sequence>
<reference evidence="3" key="2">
    <citation type="submission" date="2020-06" db="EMBL/GenBank/DDBJ databases">
        <authorList>
            <person name="Sheffer M."/>
        </authorList>
    </citation>
    <scope>NUCLEOTIDE SEQUENCE</scope>
</reference>
<comment type="caution">
    <text evidence="3">The sequence shown here is derived from an EMBL/GenBank/DDBJ whole genome shotgun (WGS) entry which is preliminary data.</text>
</comment>
<dbReference type="InterPro" id="IPR002125">
    <property type="entry name" value="CMP_dCMP_dom"/>
</dbReference>
<accession>A0A8T0EHT6</accession>
<dbReference type="PROSITE" id="PS51747">
    <property type="entry name" value="CYT_DCMP_DEAMINASES_2"/>
    <property type="match status" value="1"/>
</dbReference>
<dbReference type="Proteomes" id="UP000807504">
    <property type="component" value="Unassembled WGS sequence"/>
</dbReference>
<evidence type="ECO:0000256" key="1">
    <source>
        <dbReference type="ARBA" id="ARBA00022801"/>
    </source>
</evidence>
<dbReference type="GO" id="GO:0005634">
    <property type="term" value="C:nucleus"/>
    <property type="evidence" value="ECO:0007669"/>
    <property type="project" value="TreeGrafter"/>
</dbReference>
<dbReference type="OMA" id="PCQMCAG"/>
<evidence type="ECO:0000313" key="3">
    <source>
        <dbReference type="EMBL" id="KAF8771244.1"/>
    </source>
</evidence>
<dbReference type="PANTHER" id="PTHR11079:SF149">
    <property type="entry name" value="TRNA-SPECIFIC ADENOSINE DEAMINASE 2"/>
    <property type="match status" value="1"/>
</dbReference>
<dbReference type="GO" id="GO:0046872">
    <property type="term" value="F:metal ion binding"/>
    <property type="evidence" value="ECO:0007669"/>
    <property type="project" value="UniProtKB-KW"/>
</dbReference>